<name>A0A6B3LA34_9BACT</name>
<dbReference type="RefSeq" id="WP_164362833.1">
    <property type="nucleotide sequence ID" value="NZ_CP066776.1"/>
</dbReference>
<dbReference type="KEGG" id="soa:G3M56_006015"/>
<keyword evidence="2" id="KW-1185">Reference proteome</keyword>
<dbReference type="Proteomes" id="UP000475117">
    <property type="component" value="Chromosome"/>
</dbReference>
<evidence type="ECO:0000313" key="2">
    <source>
        <dbReference type="Proteomes" id="UP000475117"/>
    </source>
</evidence>
<sequence length="239" mass="25886">MNRKLLVSSLCALAATLPALANDGSTQANDWVGNLSASEDRVNVGDTPSLTWNVSYPVSLDDLIDFEGDTLVAKTDVHVEARIVGAGWGTETTFYYVNGSLHNGSGWVNVFHGNQPMVSPSSVVYEDILEAGTSINAAGRGALRTGPDPSSWTSWYVSWNTTPNVIALRDGDKAPQIDPAYEIQQGVEDYLSPYVSAETGLITLGPLDVIYLFDFNDYDSRGFDLQDLAILLTFSKKQP</sequence>
<gene>
    <name evidence="1" type="ORF">G3M56_006015</name>
</gene>
<accession>A0A6B3LA34</accession>
<dbReference type="AlphaFoldDB" id="A0A6B3LA34"/>
<organism evidence="1 2">
    <name type="scientific">Sulfuriroseicoccus oceanibius</name>
    <dbReference type="NCBI Taxonomy" id="2707525"/>
    <lineage>
        <taxon>Bacteria</taxon>
        <taxon>Pseudomonadati</taxon>
        <taxon>Verrucomicrobiota</taxon>
        <taxon>Verrucomicrobiia</taxon>
        <taxon>Verrucomicrobiales</taxon>
        <taxon>Verrucomicrobiaceae</taxon>
        <taxon>Sulfuriroseicoccus</taxon>
    </lineage>
</organism>
<protein>
    <submittedName>
        <fullName evidence="1">Uncharacterized protein</fullName>
    </submittedName>
</protein>
<reference evidence="1 2" key="1">
    <citation type="submission" date="2020-12" db="EMBL/GenBank/DDBJ databases">
        <title>Sulforoseuscoccus oceanibium gen. nov., sp. nov., a representative of the phylum Verrucomicrobia with special cytoplasmic membrane, and proposal of Sulforoseuscoccusaceae fam. nov.</title>
        <authorList>
            <person name="Xi F."/>
        </authorList>
    </citation>
    <scope>NUCLEOTIDE SEQUENCE [LARGE SCALE GENOMIC DNA]</scope>
    <source>
        <strain evidence="1 2">T37</strain>
    </source>
</reference>
<proteinExistence type="predicted"/>
<evidence type="ECO:0000313" key="1">
    <source>
        <dbReference type="EMBL" id="QQL46135.1"/>
    </source>
</evidence>
<dbReference type="EMBL" id="CP066776">
    <property type="protein sequence ID" value="QQL46135.1"/>
    <property type="molecule type" value="Genomic_DNA"/>
</dbReference>